<feature type="region of interest" description="Disordered" evidence="1">
    <location>
        <begin position="281"/>
        <end position="308"/>
    </location>
</feature>
<reference evidence="3" key="1">
    <citation type="journal article" date="2020" name="Nature">
        <title>Giant virus diversity and host interactions through global metagenomics.</title>
        <authorList>
            <person name="Schulz F."/>
            <person name="Roux S."/>
            <person name="Paez-Espino D."/>
            <person name="Jungbluth S."/>
            <person name="Walsh D.A."/>
            <person name="Denef V.J."/>
            <person name="McMahon K.D."/>
            <person name="Konstantinidis K.T."/>
            <person name="Eloe-Fadrosh E.A."/>
            <person name="Kyrpides N.C."/>
            <person name="Woyke T."/>
        </authorList>
    </citation>
    <scope>NUCLEOTIDE SEQUENCE</scope>
    <source>
        <strain evidence="3">GVMAG-S-1016704-121</strain>
    </source>
</reference>
<evidence type="ECO:0000256" key="2">
    <source>
        <dbReference type="SAM" id="Phobius"/>
    </source>
</evidence>
<protein>
    <submittedName>
        <fullName evidence="3">Uncharacterized protein</fullName>
    </submittedName>
</protein>
<proteinExistence type="predicted"/>
<keyword evidence="2" id="KW-1133">Transmembrane helix</keyword>
<feature type="transmembrane region" description="Helical" evidence="2">
    <location>
        <begin position="12"/>
        <end position="32"/>
    </location>
</feature>
<keyword evidence="2" id="KW-0472">Membrane</keyword>
<organism evidence="3">
    <name type="scientific">viral metagenome</name>
    <dbReference type="NCBI Taxonomy" id="1070528"/>
    <lineage>
        <taxon>unclassified sequences</taxon>
        <taxon>metagenomes</taxon>
        <taxon>organismal metagenomes</taxon>
    </lineage>
</organism>
<dbReference type="Pfam" id="PF18761">
    <property type="entry name" value="Heliorhodopsin"/>
    <property type="match status" value="1"/>
</dbReference>
<feature type="transmembrane region" description="Helical" evidence="2">
    <location>
        <begin position="63"/>
        <end position="85"/>
    </location>
</feature>
<feature type="transmembrane region" description="Helical" evidence="2">
    <location>
        <begin position="176"/>
        <end position="195"/>
    </location>
</feature>
<dbReference type="AlphaFoldDB" id="A0A6C0LUI8"/>
<dbReference type="InterPro" id="IPR041113">
    <property type="entry name" value="Heliorhodopsin"/>
</dbReference>
<keyword evidence="2" id="KW-0812">Transmembrane</keyword>
<evidence type="ECO:0000256" key="1">
    <source>
        <dbReference type="SAM" id="MobiDB-lite"/>
    </source>
</evidence>
<feature type="transmembrane region" description="Helical" evidence="2">
    <location>
        <begin position="201"/>
        <end position="222"/>
    </location>
</feature>
<accession>A0A6C0LUI8</accession>
<evidence type="ECO:0000313" key="3">
    <source>
        <dbReference type="EMBL" id="QHU33675.1"/>
    </source>
</evidence>
<name>A0A6C0LUI8_9ZZZZ</name>
<dbReference type="EMBL" id="MN740560">
    <property type="protein sequence ID" value="QHU33675.1"/>
    <property type="molecule type" value="Genomic_DNA"/>
</dbReference>
<feature type="transmembrane region" description="Helical" evidence="2">
    <location>
        <begin position="242"/>
        <end position="262"/>
    </location>
</feature>
<sequence length="308" mass="33936">MIFSDKTLKHLLIWNFIAGTCNLAMAVVTGVVGNLNLRPDLYNVQAEFTGMADAYMLAPTNHVYGTFPITALMIATFIISAVFNYGNIMLWPNAYYSKLEKGCSPFRWTDVFFSTTLLTGCVAFASGMRDINQLVLVSGLSVTVTSLLYLTDVYLKPKDDVDAWKEESFVMRAKPHLISVIPFTFMWVMLFMTFFNGPSCVAPNWLWATFIIFFILSIANFLPQVYQVAMPPSLYVKGEFKYITLTTFTKVLIGILLVSSALGKTDFNSAVVKSDPSGCLAYPPPPAAPPSPPPPPSEPTPPPPAPPP</sequence>
<feature type="compositionally biased region" description="Pro residues" evidence="1">
    <location>
        <begin position="282"/>
        <end position="308"/>
    </location>
</feature>
<feature type="transmembrane region" description="Helical" evidence="2">
    <location>
        <begin position="134"/>
        <end position="155"/>
    </location>
</feature>